<comment type="similarity">
    <text evidence="3 8">Belongs to the GcvP family.</text>
</comment>
<feature type="modified residue" description="N6-(pyridoxal phosphate)lysine" evidence="8 9">
    <location>
        <position position="704"/>
    </location>
</feature>
<sequence>MNAQPTLTELEQASPFEHRHIGPDSDAQQKMLAQVGYTSLDELSDAAVPDAIRSLTALGLPAGRSEAQVLAELRELAGRNQVLTSMIGLGYYGTFTPPVILRNVLENPAWYTAYTPYQPEISQGRLEALLNFQTMVADLTGLATSGSSLLDEGTAAAEAMALARRVTKVKGGVFLVDADTLPQTLAVIRTRAEPTGVEVVTADLSNGIPAEIAERGVFGVLIQYPGASGAVREIKPVIEQAHQLGAIVAVAADLLALTLLRSPGELGADIACGTSQRFGVPMGFGGPHAGYLAVRAEYARNLPGRLVGVSVDADGNRAYRLALQTREQHIRREKATSNICTAQVLLAVMASMYAVYHGPDGLADIARRTHRYAAALAAGLRAGGVELAHDAFFDTVTAVVPGRADEIAAAALAGGVNVYRVDADQVSVSCDETTTREHLAAVFAAFGISAEIAEDADALPAALLREDEYLTHPVFHSHRSETAMLRYLRRLSDRDYALDRGMIPLGSCTMKLNATTEMEPITWPEFGQLHPFAPVDQAEGFLTLIRGLEQQLVEVTGYDAVSIQPNAGSQGELAGLLAVRAYHRANGDTQRDVCLIPSSAHGTNAASAAMAGMRVVVVKTLTDGDVDVEDLKAKIEQHREQLAVLMVTYPSTHGVFETQITDICALVHEAGGQVYVDGANLNALVGLAKPGKFGADVSHLNLHKTFCIPHGGGGPGVGPVAVREHLAPYLPNHPLQAEAGPATGVGPISAAPWGSAAILPISWSYVRLMGGEGLKRATQVAVLNANYIAKRLAPHFPVLYTGPGGLVAHECIIDLRPLSKETGVSVDDIAKRLIDYGFHAPTMSFPVAGTLMIEPTESEDLHEIDRFCEAMIAIRGEIAKVGAGEWDADDNPLRNAPHTAAMLTGEWAHAYTREEAVFPAGVNPADKYWPAVRRIDGAYGDRNLVCSCPPLDEYDA</sequence>
<feature type="region of interest" description="Disordered" evidence="11">
    <location>
        <begin position="1"/>
        <end position="23"/>
    </location>
</feature>
<evidence type="ECO:0000256" key="4">
    <source>
        <dbReference type="ARBA" id="ARBA00011690"/>
    </source>
</evidence>
<dbReference type="PATRIC" id="fig|2064.6.peg.1500"/>
<keyword evidence="6 8" id="KW-0560">Oxidoreductase</keyword>
<evidence type="ECO:0000256" key="3">
    <source>
        <dbReference type="ARBA" id="ARBA00010756"/>
    </source>
</evidence>
<dbReference type="NCBIfam" id="NF001696">
    <property type="entry name" value="PRK00451.1"/>
    <property type="match status" value="1"/>
</dbReference>
<evidence type="ECO:0000256" key="2">
    <source>
        <dbReference type="ARBA" id="ARBA00003788"/>
    </source>
</evidence>
<dbReference type="InterPro" id="IPR049315">
    <property type="entry name" value="GDC-P_N"/>
</dbReference>
<feature type="coiled-coil region" evidence="10">
    <location>
        <begin position="621"/>
        <end position="648"/>
    </location>
</feature>
<dbReference type="FunFam" id="3.40.640.10:FF:000005">
    <property type="entry name" value="Glycine dehydrogenase (decarboxylating), mitochondrial"/>
    <property type="match status" value="1"/>
</dbReference>
<dbReference type="RefSeq" id="WP_043908891.1">
    <property type="nucleotide sequence ID" value="NZ_JXZB01000001.1"/>
</dbReference>
<comment type="catalytic activity">
    <reaction evidence="7 8">
        <text>N(6)-[(R)-lipoyl]-L-lysyl-[glycine-cleavage complex H protein] + glycine + H(+) = N(6)-[(R)-S(8)-aminomethyldihydrolipoyl]-L-lysyl-[glycine-cleavage complex H protein] + CO2</text>
        <dbReference type="Rhea" id="RHEA:24304"/>
        <dbReference type="Rhea" id="RHEA-COMP:10494"/>
        <dbReference type="Rhea" id="RHEA-COMP:10495"/>
        <dbReference type="ChEBI" id="CHEBI:15378"/>
        <dbReference type="ChEBI" id="CHEBI:16526"/>
        <dbReference type="ChEBI" id="CHEBI:57305"/>
        <dbReference type="ChEBI" id="CHEBI:83099"/>
        <dbReference type="ChEBI" id="CHEBI:83143"/>
        <dbReference type="EC" id="1.4.4.2"/>
    </reaction>
</comment>
<dbReference type="Gene3D" id="3.40.640.10">
    <property type="entry name" value="Type I PLP-dependent aspartate aminotransferase-like (Major domain)"/>
    <property type="match status" value="2"/>
</dbReference>
<feature type="domain" description="Glycine cleavage system P-protein N-terminal" evidence="12">
    <location>
        <begin position="472"/>
        <end position="731"/>
    </location>
</feature>
<evidence type="ECO:0000256" key="8">
    <source>
        <dbReference type="HAMAP-Rule" id="MF_00711"/>
    </source>
</evidence>
<organism evidence="14 15">
    <name type="scientific">Kitasatospora griseola</name>
    <name type="common">Streptomyces griseolosporeus</name>
    <dbReference type="NCBI Taxonomy" id="2064"/>
    <lineage>
        <taxon>Bacteria</taxon>
        <taxon>Bacillati</taxon>
        <taxon>Actinomycetota</taxon>
        <taxon>Actinomycetes</taxon>
        <taxon>Kitasatosporales</taxon>
        <taxon>Streptomycetaceae</taxon>
        <taxon>Kitasatospora</taxon>
    </lineage>
</organism>
<keyword evidence="15" id="KW-1185">Reference proteome</keyword>
<dbReference type="Pfam" id="PF21478">
    <property type="entry name" value="GcvP2_C"/>
    <property type="match status" value="1"/>
</dbReference>
<dbReference type="Proteomes" id="UP000032066">
    <property type="component" value="Unassembled WGS sequence"/>
</dbReference>
<dbReference type="FunFam" id="3.40.640.10:FF:000007">
    <property type="entry name" value="glycine dehydrogenase (Decarboxylating), mitochondrial"/>
    <property type="match status" value="1"/>
</dbReference>
<dbReference type="GO" id="GO:0016594">
    <property type="term" value="F:glycine binding"/>
    <property type="evidence" value="ECO:0007669"/>
    <property type="project" value="TreeGrafter"/>
</dbReference>
<evidence type="ECO:0000259" key="12">
    <source>
        <dbReference type="Pfam" id="PF02347"/>
    </source>
</evidence>
<feature type="domain" description="Glycine dehydrogenase C-terminal" evidence="13">
    <location>
        <begin position="777"/>
        <end position="898"/>
    </location>
</feature>
<evidence type="ECO:0000256" key="10">
    <source>
        <dbReference type="SAM" id="Coils"/>
    </source>
</evidence>
<dbReference type="InterPro" id="IPR015424">
    <property type="entry name" value="PyrdxlP-dep_Trfase"/>
</dbReference>
<dbReference type="GO" id="GO:0005829">
    <property type="term" value="C:cytosol"/>
    <property type="evidence" value="ECO:0007669"/>
    <property type="project" value="TreeGrafter"/>
</dbReference>
<reference evidence="14 15" key="1">
    <citation type="submission" date="2015-02" db="EMBL/GenBank/DDBJ databases">
        <title>Draft genome sequence of Kitasatospora griseola MF730-N6, a bafilomycin, terpentecin and satosporin producer.</title>
        <authorList>
            <person name="Arens J.C."/>
            <person name="Haltli B."/>
            <person name="Kerr R.G."/>
        </authorList>
    </citation>
    <scope>NUCLEOTIDE SEQUENCE [LARGE SCALE GENOMIC DNA]</scope>
    <source>
        <strain evidence="14 15">MF730-N6</strain>
    </source>
</reference>
<proteinExistence type="inferred from homology"/>
<dbReference type="GO" id="GO:0005960">
    <property type="term" value="C:glycine cleavage complex"/>
    <property type="evidence" value="ECO:0007669"/>
    <property type="project" value="TreeGrafter"/>
</dbReference>
<dbReference type="STRING" id="2064.TR51_06830"/>
<evidence type="ECO:0000256" key="5">
    <source>
        <dbReference type="ARBA" id="ARBA00022898"/>
    </source>
</evidence>
<dbReference type="NCBIfam" id="TIGR00461">
    <property type="entry name" value="gcvP"/>
    <property type="match status" value="1"/>
</dbReference>
<dbReference type="HAMAP" id="MF_00711">
    <property type="entry name" value="GcvP"/>
    <property type="match status" value="1"/>
</dbReference>
<dbReference type="CDD" id="cd00613">
    <property type="entry name" value="GDC-P"/>
    <property type="match status" value="2"/>
</dbReference>
<dbReference type="InterPro" id="IPR015421">
    <property type="entry name" value="PyrdxlP-dep_Trfase_major"/>
</dbReference>
<feature type="domain" description="Glycine cleavage system P-protein N-terminal" evidence="12">
    <location>
        <begin position="18"/>
        <end position="446"/>
    </location>
</feature>
<dbReference type="FunFam" id="3.90.1150.10:FF:000007">
    <property type="entry name" value="Glycine dehydrogenase (decarboxylating), mitochondrial"/>
    <property type="match status" value="1"/>
</dbReference>
<dbReference type="InterPro" id="IPR015422">
    <property type="entry name" value="PyrdxlP-dep_Trfase_small"/>
</dbReference>
<dbReference type="Gene3D" id="3.90.1150.10">
    <property type="entry name" value="Aspartate Aminotransferase, domain 1"/>
    <property type="match status" value="2"/>
</dbReference>
<evidence type="ECO:0000259" key="13">
    <source>
        <dbReference type="Pfam" id="PF21478"/>
    </source>
</evidence>
<evidence type="ECO:0000256" key="7">
    <source>
        <dbReference type="ARBA" id="ARBA00049026"/>
    </source>
</evidence>
<dbReference type="NCBIfam" id="NF003346">
    <property type="entry name" value="PRK04366.1"/>
    <property type="match status" value="1"/>
</dbReference>
<dbReference type="SUPFAM" id="SSF53383">
    <property type="entry name" value="PLP-dependent transferases"/>
    <property type="match status" value="2"/>
</dbReference>
<keyword evidence="10" id="KW-0175">Coiled coil</keyword>
<comment type="caution">
    <text evidence="14">The sequence shown here is derived from an EMBL/GenBank/DDBJ whole genome shotgun (WGS) entry which is preliminary data.</text>
</comment>
<dbReference type="EC" id="1.4.4.2" evidence="8"/>
<dbReference type="GO" id="GO:0019464">
    <property type="term" value="P:glycine decarboxylation via glycine cleavage system"/>
    <property type="evidence" value="ECO:0007669"/>
    <property type="project" value="UniProtKB-UniRule"/>
</dbReference>
<comment type="cofactor">
    <cofactor evidence="1 8 9">
        <name>pyridoxal 5'-phosphate</name>
        <dbReference type="ChEBI" id="CHEBI:597326"/>
    </cofactor>
</comment>
<dbReference type="AlphaFoldDB" id="A0A0D0NFK3"/>
<dbReference type="EMBL" id="JXZB01000001">
    <property type="protein sequence ID" value="KIQ67085.1"/>
    <property type="molecule type" value="Genomic_DNA"/>
</dbReference>
<dbReference type="InterPro" id="IPR049316">
    <property type="entry name" value="GDC-P_C"/>
</dbReference>
<dbReference type="Pfam" id="PF02347">
    <property type="entry name" value="GDC-P"/>
    <property type="match status" value="2"/>
</dbReference>
<dbReference type="InterPro" id="IPR003437">
    <property type="entry name" value="GcvP"/>
</dbReference>
<evidence type="ECO:0000256" key="9">
    <source>
        <dbReference type="PIRSR" id="PIRSR603437-50"/>
    </source>
</evidence>
<protein>
    <recommendedName>
        <fullName evidence="8">Glycine dehydrogenase (decarboxylating)</fullName>
        <ecNumber evidence="8">1.4.4.2</ecNumber>
    </recommendedName>
    <alternativeName>
        <fullName evidence="8">Glycine cleavage system P-protein</fullName>
    </alternativeName>
    <alternativeName>
        <fullName evidence="8">Glycine decarboxylase</fullName>
    </alternativeName>
    <alternativeName>
        <fullName evidence="8">Glycine dehydrogenase (aminomethyl-transferring)</fullName>
    </alternativeName>
</protein>
<name>A0A0D0NFK3_KITGR</name>
<evidence type="ECO:0000256" key="6">
    <source>
        <dbReference type="ARBA" id="ARBA00023002"/>
    </source>
</evidence>
<keyword evidence="5 8" id="KW-0663">Pyridoxal phosphate</keyword>
<comment type="function">
    <text evidence="2 8">The glycine cleavage system catalyzes the degradation of glycine. The P protein binds the alpha-amino group of glycine through its pyridoxal phosphate cofactor; CO(2) is released and the remaining methylamine moiety is then transferred to the lipoamide cofactor of the H protein.</text>
</comment>
<dbReference type="GO" id="GO:0030170">
    <property type="term" value="F:pyridoxal phosphate binding"/>
    <property type="evidence" value="ECO:0007669"/>
    <property type="project" value="TreeGrafter"/>
</dbReference>
<dbReference type="PANTHER" id="PTHR11773">
    <property type="entry name" value="GLYCINE DEHYDROGENASE, DECARBOXYLATING"/>
    <property type="match status" value="1"/>
</dbReference>
<dbReference type="GO" id="GO:0004375">
    <property type="term" value="F:glycine dehydrogenase (decarboxylating) activity"/>
    <property type="evidence" value="ECO:0007669"/>
    <property type="project" value="UniProtKB-EC"/>
</dbReference>
<evidence type="ECO:0000313" key="15">
    <source>
        <dbReference type="Proteomes" id="UP000032066"/>
    </source>
</evidence>
<dbReference type="PANTHER" id="PTHR11773:SF1">
    <property type="entry name" value="GLYCINE DEHYDROGENASE (DECARBOXYLATING), MITOCHONDRIAL"/>
    <property type="match status" value="1"/>
</dbReference>
<comment type="subunit">
    <text evidence="4 8">The glycine cleavage system is composed of four proteins: P, T, L and H.</text>
</comment>
<dbReference type="OrthoDB" id="9801272at2"/>
<evidence type="ECO:0000313" key="14">
    <source>
        <dbReference type="EMBL" id="KIQ67085.1"/>
    </source>
</evidence>
<feature type="compositionally biased region" description="Polar residues" evidence="11">
    <location>
        <begin position="1"/>
        <end position="11"/>
    </location>
</feature>
<accession>A0A0D0NFK3</accession>
<evidence type="ECO:0000256" key="1">
    <source>
        <dbReference type="ARBA" id="ARBA00001933"/>
    </source>
</evidence>
<dbReference type="InterPro" id="IPR020581">
    <property type="entry name" value="GDC_P"/>
</dbReference>
<gene>
    <name evidence="8" type="primary">gcvP</name>
    <name evidence="14" type="ORF">TR51_06830</name>
</gene>
<evidence type="ECO:0000256" key="11">
    <source>
        <dbReference type="SAM" id="MobiDB-lite"/>
    </source>
</evidence>